<protein>
    <recommendedName>
        <fullName evidence="7">Anaerobic ribonucleoside-triphosphate reductase-activating protein</fullName>
        <ecNumber evidence="7">1.97.1.-</ecNumber>
    </recommendedName>
</protein>
<comment type="caution">
    <text evidence="8">The sequence shown here is derived from an EMBL/GenBank/DDBJ whole genome shotgun (WGS) entry which is preliminary data.</text>
</comment>
<evidence type="ECO:0000256" key="6">
    <source>
        <dbReference type="ARBA" id="ARBA00023014"/>
    </source>
</evidence>
<dbReference type="GO" id="GO:0046872">
    <property type="term" value="F:metal ion binding"/>
    <property type="evidence" value="ECO:0007669"/>
    <property type="project" value="UniProtKB-KW"/>
</dbReference>
<dbReference type="InterPro" id="IPR034457">
    <property type="entry name" value="Organic_radical-activating"/>
</dbReference>
<keyword evidence="5" id="KW-0408">Iron</keyword>
<dbReference type="EC" id="1.97.1.-" evidence="7"/>
<dbReference type="InterPro" id="IPR013785">
    <property type="entry name" value="Aldolase_TIM"/>
</dbReference>
<dbReference type="CDD" id="cd01335">
    <property type="entry name" value="Radical_SAM"/>
    <property type="match status" value="1"/>
</dbReference>
<dbReference type="GO" id="GO:0043365">
    <property type="term" value="F:[formate-C-acetyltransferase]-activating enzyme activity"/>
    <property type="evidence" value="ECO:0007669"/>
    <property type="project" value="InterPro"/>
</dbReference>
<dbReference type="InterPro" id="IPR007197">
    <property type="entry name" value="rSAM"/>
</dbReference>
<dbReference type="NCBIfam" id="TIGR02491">
    <property type="entry name" value="NrdG"/>
    <property type="match status" value="1"/>
</dbReference>
<dbReference type="SUPFAM" id="SSF102114">
    <property type="entry name" value="Radical SAM enzymes"/>
    <property type="match status" value="1"/>
</dbReference>
<name>A0A3E3EHU9_9FIRM</name>
<gene>
    <name evidence="8" type="primary">nrdG</name>
    <name evidence="8" type="ORF">DXB93_03110</name>
</gene>
<dbReference type="EMBL" id="QUSL01000003">
    <property type="protein sequence ID" value="RGD86821.1"/>
    <property type="molecule type" value="Genomic_DNA"/>
</dbReference>
<dbReference type="Pfam" id="PF13353">
    <property type="entry name" value="Fer4_12"/>
    <property type="match status" value="1"/>
</dbReference>
<evidence type="ECO:0000256" key="7">
    <source>
        <dbReference type="PIRNR" id="PIRNR000368"/>
    </source>
</evidence>
<organism evidence="8 9">
    <name type="scientific">Thomasclavelia ramosa</name>
    <dbReference type="NCBI Taxonomy" id="1547"/>
    <lineage>
        <taxon>Bacteria</taxon>
        <taxon>Bacillati</taxon>
        <taxon>Bacillota</taxon>
        <taxon>Erysipelotrichia</taxon>
        <taxon>Erysipelotrichales</taxon>
        <taxon>Coprobacillaceae</taxon>
        <taxon>Thomasclavelia</taxon>
    </lineage>
</organism>
<reference evidence="8 9" key="1">
    <citation type="submission" date="2018-08" db="EMBL/GenBank/DDBJ databases">
        <title>A genome reference for cultivated species of the human gut microbiota.</title>
        <authorList>
            <person name="Zou Y."/>
            <person name="Xue W."/>
            <person name="Luo G."/>
        </authorList>
    </citation>
    <scope>NUCLEOTIDE SEQUENCE [LARGE SCALE GENOMIC DNA]</scope>
    <source>
        <strain evidence="8 9">OM06-4</strain>
    </source>
</reference>
<dbReference type="PANTHER" id="PTHR30352">
    <property type="entry name" value="PYRUVATE FORMATE-LYASE-ACTIVATING ENZYME"/>
    <property type="match status" value="1"/>
</dbReference>
<dbReference type="InterPro" id="IPR012837">
    <property type="entry name" value="NrdG"/>
</dbReference>
<accession>A0A3E3EHU9</accession>
<dbReference type="SFLD" id="SFLDS00029">
    <property type="entry name" value="Radical_SAM"/>
    <property type="match status" value="1"/>
</dbReference>
<comment type="cofactor">
    <cofactor evidence="1">
        <name>[4Fe-4S] cluster</name>
        <dbReference type="ChEBI" id="CHEBI:49883"/>
    </cofactor>
</comment>
<dbReference type="SFLD" id="SFLDG01066">
    <property type="entry name" value="organic_radical-activating_enz"/>
    <property type="match status" value="1"/>
</dbReference>
<evidence type="ECO:0000256" key="2">
    <source>
        <dbReference type="ARBA" id="ARBA00022485"/>
    </source>
</evidence>
<dbReference type="SFLD" id="SFLDG01063">
    <property type="entry name" value="activating_enzymes__group_1"/>
    <property type="match status" value="1"/>
</dbReference>
<comment type="function">
    <text evidence="7">Activation of anaerobic ribonucleoside-triphosphate reductase under anaerobic conditions by generation of an organic free radical, using S-adenosylmethionine and reduced flavodoxin as cosubstrates to produce 5'-deoxy-adenosine.</text>
</comment>
<evidence type="ECO:0000313" key="9">
    <source>
        <dbReference type="Proteomes" id="UP000261032"/>
    </source>
</evidence>
<keyword evidence="6" id="KW-0411">Iron-sulfur</keyword>
<evidence type="ECO:0000256" key="5">
    <source>
        <dbReference type="ARBA" id="ARBA00023004"/>
    </source>
</evidence>
<dbReference type="PIRSF" id="PIRSF000368">
    <property type="entry name" value="NrdG"/>
    <property type="match status" value="1"/>
</dbReference>
<dbReference type="RefSeq" id="WP_117580482.1">
    <property type="nucleotide sequence ID" value="NZ_QUSL01000003.1"/>
</dbReference>
<keyword evidence="7" id="KW-0560">Oxidoreductase</keyword>
<sequence>MNYHNITKDDMLNGEGLRVVLWLSGCTHRCPGCHNPQTWDVTSGIPFDAEAKAEIFTELDKDYISGITFSGGDPLHPSSINEVGQLIKEIKERYPDKTIWLYTGFQFDDIKTIDFIKNIDVIVDGRFEITQLDPQLHWKGSANQRVIVVGPTLAFNTIILHDDN</sequence>
<dbReference type="InterPro" id="IPR058240">
    <property type="entry name" value="rSAM_sf"/>
</dbReference>
<dbReference type="AlphaFoldDB" id="A0A3E3EHU9"/>
<proteinExistence type="inferred from homology"/>
<keyword evidence="2" id="KW-0004">4Fe-4S</keyword>
<dbReference type="SFLD" id="SFLDF00299">
    <property type="entry name" value="anaerobic_ribonucleoside-triph"/>
    <property type="match status" value="1"/>
</dbReference>
<dbReference type="GO" id="GO:0004748">
    <property type="term" value="F:ribonucleoside-diphosphate reductase activity, thioredoxin disulfide as acceptor"/>
    <property type="evidence" value="ECO:0007669"/>
    <property type="project" value="TreeGrafter"/>
</dbReference>
<dbReference type="Proteomes" id="UP000261032">
    <property type="component" value="Unassembled WGS sequence"/>
</dbReference>
<dbReference type="GO" id="GO:0051539">
    <property type="term" value="F:4 iron, 4 sulfur cluster binding"/>
    <property type="evidence" value="ECO:0007669"/>
    <property type="project" value="UniProtKB-KW"/>
</dbReference>
<evidence type="ECO:0000256" key="3">
    <source>
        <dbReference type="ARBA" id="ARBA00022691"/>
    </source>
</evidence>
<evidence type="ECO:0000256" key="1">
    <source>
        <dbReference type="ARBA" id="ARBA00001966"/>
    </source>
</evidence>
<keyword evidence="3" id="KW-0949">S-adenosyl-L-methionine</keyword>
<keyword evidence="4" id="KW-0479">Metal-binding</keyword>
<evidence type="ECO:0000256" key="4">
    <source>
        <dbReference type="ARBA" id="ARBA00022723"/>
    </source>
</evidence>
<dbReference type="Gene3D" id="3.20.20.70">
    <property type="entry name" value="Aldolase class I"/>
    <property type="match status" value="1"/>
</dbReference>
<evidence type="ECO:0000313" key="8">
    <source>
        <dbReference type="EMBL" id="RGD86821.1"/>
    </source>
</evidence>
<dbReference type="PANTHER" id="PTHR30352:SF2">
    <property type="entry name" value="ANAEROBIC RIBONUCLEOSIDE-TRIPHOSPHATE REDUCTASE-ACTIVATING PROTEIN"/>
    <property type="match status" value="1"/>
</dbReference>
<comment type="similarity">
    <text evidence="7">Belongs to the organic radical-activating enzymes family.</text>
</comment>